<evidence type="ECO:0000256" key="3">
    <source>
        <dbReference type="ARBA" id="ARBA00022989"/>
    </source>
</evidence>
<reference evidence="9 10" key="1">
    <citation type="submission" date="2025-04" db="UniProtKB">
        <authorList>
            <consortium name="RefSeq"/>
        </authorList>
    </citation>
    <scope>IDENTIFICATION</scope>
    <source>
        <tissue evidence="9 10">Spleen</tissue>
    </source>
</reference>
<evidence type="ECO:0000313" key="9">
    <source>
        <dbReference type="RefSeq" id="XP_020852114.1"/>
    </source>
</evidence>
<organism evidence="8 9">
    <name type="scientific">Phascolarctos cinereus</name>
    <name type="common">Koala</name>
    <dbReference type="NCBI Taxonomy" id="38626"/>
    <lineage>
        <taxon>Eukaryota</taxon>
        <taxon>Metazoa</taxon>
        <taxon>Chordata</taxon>
        <taxon>Craniata</taxon>
        <taxon>Vertebrata</taxon>
        <taxon>Euteleostomi</taxon>
        <taxon>Mammalia</taxon>
        <taxon>Metatheria</taxon>
        <taxon>Diprotodontia</taxon>
        <taxon>Phascolarctidae</taxon>
        <taxon>Phascolarctos</taxon>
    </lineage>
</organism>
<dbReference type="KEGG" id="pcw:110215197"/>
<evidence type="ECO:0000256" key="2">
    <source>
        <dbReference type="ARBA" id="ARBA00022692"/>
    </source>
</evidence>
<accession>A0A6P5L5U9</accession>
<evidence type="ECO:0000256" key="6">
    <source>
        <dbReference type="SAM" id="Coils"/>
    </source>
</evidence>
<sequence>MGRLKLKKGYMMDNDAWINPNRDFRQRLHGYPPPPPPPPRPTQPHTVSGQPRLLQCSVVNLNPFEERNTILELEQANQKLKDMNQELREQLEDIMEPREMRHDFMCPNHQQQLQILSWEKDCPQMMDDSRLVQMLKQKICPHEDPFMEKSQKELQQMRLSFERKKTSITEVWDGMSEVHMSLTDQTEGLLNLKKDIGDVLKEVEDIRMEILRDKARYHTLTRKGLLMQKKKPSQPPPQMSR</sequence>
<name>A0A6P5L5U9_PHACI</name>
<keyword evidence="2" id="KW-0812">Transmembrane</keyword>
<evidence type="ECO:0000256" key="7">
    <source>
        <dbReference type="SAM" id="MobiDB-lite"/>
    </source>
</evidence>
<keyword evidence="4 6" id="KW-0175">Coiled coil</keyword>
<protein>
    <submittedName>
        <fullName evidence="9 10">Coiled-coil domain-containing protein 188-like isoform X1</fullName>
    </submittedName>
</protein>
<feature type="coiled-coil region" evidence="6">
    <location>
        <begin position="66"/>
        <end position="93"/>
    </location>
</feature>
<proteinExistence type="predicted"/>
<dbReference type="GeneID" id="110215197"/>
<evidence type="ECO:0000313" key="8">
    <source>
        <dbReference type="Proteomes" id="UP000515140"/>
    </source>
</evidence>
<dbReference type="RefSeq" id="XP_020852116.1">
    <property type="nucleotide sequence ID" value="XM_020996457.1"/>
</dbReference>
<dbReference type="AlphaFoldDB" id="A0A6P5L5U9"/>
<feature type="region of interest" description="Disordered" evidence="7">
    <location>
        <begin position="24"/>
        <end position="49"/>
    </location>
</feature>
<feature type="compositionally biased region" description="Pro residues" evidence="7">
    <location>
        <begin position="31"/>
        <end position="42"/>
    </location>
</feature>
<dbReference type="Proteomes" id="UP000515140">
    <property type="component" value="Unplaced"/>
</dbReference>
<gene>
    <name evidence="9 10" type="primary">LOC110215197</name>
</gene>
<dbReference type="RefSeq" id="XP_020852114.1">
    <property type="nucleotide sequence ID" value="XM_020996455.1"/>
</dbReference>
<dbReference type="PANTHER" id="PTHR22422">
    <property type="entry name" value="TRANSMEMBRANE AND COILED-COIL DOMAIN-CONTAINING PROTEIN 5B-RELATED"/>
    <property type="match status" value="1"/>
</dbReference>
<dbReference type="GO" id="GO:0016020">
    <property type="term" value="C:membrane"/>
    <property type="evidence" value="ECO:0007669"/>
    <property type="project" value="UniProtKB-SubCell"/>
</dbReference>
<keyword evidence="3" id="KW-1133">Transmembrane helix</keyword>
<comment type="subcellular location">
    <subcellularLocation>
        <location evidence="1">Membrane</location>
        <topology evidence="1">Single-pass membrane protein</topology>
    </subcellularLocation>
</comment>
<evidence type="ECO:0000256" key="5">
    <source>
        <dbReference type="ARBA" id="ARBA00023136"/>
    </source>
</evidence>
<feature type="region of interest" description="Disordered" evidence="7">
    <location>
        <begin position="222"/>
        <end position="241"/>
    </location>
</feature>
<keyword evidence="5" id="KW-0472">Membrane</keyword>
<evidence type="ECO:0000313" key="10">
    <source>
        <dbReference type="RefSeq" id="XP_020852116.1"/>
    </source>
</evidence>
<dbReference type="InterPro" id="IPR026617">
    <property type="entry name" value="SMCO2/5"/>
</dbReference>
<keyword evidence="8" id="KW-1185">Reference proteome</keyword>
<evidence type="ECO:0000256" key="1">
    <source>
        <dbReference type="ARBA" id="ARBA00004167"/>
    </source>
</evidence>
<evidence type="ECO:0000256" key="4">
    <source>
        <dbReference type="ARBA" id="ARBA00023054"/>
    </source>
</evidence>
<dbReference type="PANTHER" id="PTHR22422:SF6">
    <property type="entry name" value="COILED-COIL DOMAIN-CONTAINING PROTEIN 188"/>
    <property type="match status" value="1"/>
</dbReference>